<name>A0A314Y4D0_PRUYE</name>
<accession>A0A314Y4D0</accession>
<comment type="caution">
    <text evidence="1">The sequence shown here is derived from an EMBL/GenBank/DDBJ whole genome shotgun (WGS) entry which is preliminary data.</text>
</comment>
<dbReference type="AlphaFoldDB" id="A0A314Y4D0"/>
<evidence type="ECO:0000313" key="1">
    <source>
        <dbReference type="EMBL" id="PQQ02895.1"/>
    </source>
</evidence>
<dbReference type="STRING" id="2094558.A0A314Y4D0"/>
<dbReference type="EMBL" id="PJQY01001398">
    <property type="protein sequence ID" value="PQQ02895.1"/>
    <property type="molecule type" value="Genomic_DNA"/>
</dbReference>
<dbReference type="Proteomes" id="UP000250321">
    <property type="component" value="Unassembled WGS sequence"/>
</dbReference>
<sequence>MDSLPQCLHEVGDVGKAKRPNLSCNSKGVESSWTVGNDSHSWKTPKNPSFVPSFIDDGRLEVIGREDWRSDWALLDQVRGIHFEFIEGAKGSAYIIIDGTPSNSGMWHIPTNDLVEIEISYHGQVNILALPDCAAKSIHHSSQSSVSQANAKD</sequence>
<keyword evidence="2" id="KW-1185">Reference proteome</keyword>
<reference evidence="1 2" key="1">
    <citation type="submission" date="2018-02" db="EMBL/GenBank/DDBJ databases">
        <title>Draft genome of wild Prunus yedoensis var. nudiflora.</title>
        <authorList>
            <person name="Baek S."/>
            <person name="Kim J.-H."/>
            <person name="Choi K."/>
            <person name="Kim G.-B."/>
            <person name="Cho A."/>
            <person name="Jang H."/>
            <person name="Shin C.-H."/>
            <person name="Yu H.-J."/>
            <person name="Mun J.-H."/>
        </authorList>
    </citation>
    <scope>NUCLEOTIDE SEQUENCE [LARGE SCALE GENOMIC DNA]</scope>
    <source>
        <strain evidence="2">cv. Jeju island</strain>
        <tissue evidence="1">Leaf</tissue>
    </source>
</reference>
<protein>
    <submittedName>
        <fullName evidence="1">Uncharacterized protein</fullName>
    </submittedName>
</protein>
<proteinExistence type="predicted"/>
<evidence type="ECO:0000313" key="2">
    <source>
        <dbReference type="Proteomes" id="UP000250321"/>
    </source>
</evidence>
<gene>
    <name evidence="1" type="ORF">Pyn_40001</name>
</gene>
<organism evidence="1 2">
    <name type="scientific">Prunus yedoensis var. nudiflora</name>
    <dbReference type="NCBI Taxonomy" id="2094558"/>
    <lineage>
        <taxon>Eukaryota</taxon>
        <taxon>Viridiplantae</taxon>
        <taxon>Streptophyta</taxon>
        <taxon>Embryophyta</taxon>
        <taxon>Tracheophyta</taxon>
        <taxon>Spermatophyta</taxon>
        <taxon>Magnoliopsida</taxon>
        <taxon>eudicotyledons</taxon>
        <taxon>Gunneridae</taxon>
        <taxon>Pentapetalae</taxon>
        <taxon>rosids</taxon>
        <taxon>fabids</taxon>
        <taxon>Rosales</taxon>
        <taxon>Rosaceae</taxon>
        <taxon>Amygdaloideae</taxon>
        <taxon>Amygdaleae</taxon>
        <taxon>Prunus</taxon>
    </lineage>
</organism>
<dbReference type="OrthoDB" id="242257at2759"/>